<organism evidence="2 3">
    <name type="scientific">Immersiella caudata</name>
    <dbReference type="NCBI Taxonomy" id="314043"/>
    <lineage>
        <taxon>Eukaryota</taxon>
        <taxon>Fungi</taxon>
        <taxon>Dikarya</taxon>
        <taxon>Ascomycota</taxon>
        <taxon>Pezizomycotina</taxon>
        <taxon>Sordariomycetes</taxon>
        <taxon>Sordariomycetidae</taxon>
        <taxon>Sordariales</taxon>
        <taxon>Lasiosphaeriaceae</taxon>
        <taxon>Immersiella</taxon>
    </lineage>
</organism>
<keyword evidence="3" id="KW-1185">Reference proteome</keyword>
<evidence type="ECO:0000256" key="1">
    <source>
        <dbReference type="SAM" id="MobiDB-lite"/>
    </source>
</evidence>
<reference evidence="2" key="1">
    <citation type="submission" date="2023-06" db="EMBL/GenBank/DDBJ databases">
        <title>Genome-scale phylogeny and comparative genomics of the fungal order Sordariales.</title>
        <authorList>
            <consortium name="Lawrence Berkeley National Laboratory"/>
            <person name="Hensen N."/>
            <person name="Bonometti L."/>
            <person name="Westerberg I."/>
            <person name="Brannstrom I.O."/>
            <person name="Guillou S."/>
            <person name="Cros-Aarteil S."/>
            <person name="Calhoun S."/>
            <person name="Haridas S."/>
            <person name="Kuo A."/>
            <person name="Mondo S."/>
            <person name="Pangilinan J."/>
            <person name="Riley R."/>
            <person name="Labutti K."/>
            <person name="Andreopoulos B."/>
            <person name="Lipzen A."/>
            <person name="Chen C."/>
            <person name="Yanf M."/>
            <person name="Daum C."/>
            <person name="Ng V."/>
            <person name="Clum A."/>
            <person name="Steindorff A."/>
            <person name="Ohm R."/>
            <person name="Martin F."/>
            <person name="Silar P."/>
            <person name="Natvig D."/>
            <person name="Lalanne C."/>
            <person name="Gautier V."/>
            <person name="Ament-Velasquez S.L."/>
            <person name="Kruys A."/>
            <person name="Hutchinson M.I."/>
            <person name="Powell A.J."/>
            <person name="Barry K."/>
            <person name="Miller A.N."/>
            <person name="Grigoriev I.V."/>
            <person name="Debuchy R."/>
            <person name="Gladieux P."/>
            <person name="Thoren M.H."/>
            <person name="Johannesson H."/>
        </authorList>
    </citation>
    <scope>NUCLEOTIDE SEQUENCE</scope>
    <source>
        <strain evidence="2">CBS 606.72</strain>
    </source>
</reference>
<dbReference type="Proteomes" id="UP001175000">
    <property type="component" value="Unassembled WGS sequence"/>
</dbReference>
<sequence>MVTSRSTPLSPGGYIHPQSPVDAAGARTRGSRPGRPLSPELQPCLESGISKPPTSRNTVQLRRHRRLAIAKQVRAGGGSRVG</sequence>
<feature type="region of interest" description="Disordered" evidence="1">
    <location>
        <begin position="1"/>
        <end position="82"/>
    </location>
</feature>
<protein>
    <submittedName>
        <fullName evidence="2">Uncharacterized protein</fullName>
    </submittedName>
</protein>
<evidence type="ECO:0000313" key="3">
    <source>
        <dbReference type="Proteomes" id="UP001175000"/>
    </source>
</evidence>
<comment type="caution">
    <text evidence="2">The sequence shown here is derived from an EMBL/GenBank/DDBJ whole genome shotgun (WGS) entry which is preliminary data.</text>
</comment>
<name>A0AA40BXG3_9PEZI</name>
<proteinExistence type="predicted"/>
<gene>
    <name evidence="2" type="ORF">B0T14DRAFT_266832</name>
</gene>
<accession>A0AA40BXG3</accession>
<dbReference type="EMBL" id="JAULSU010000005">
    <property type="protein sequence ID" value="KAK0617361.1"/>
    <property type="molecule type" value="Genomic_DNA"/>
</dbReference>
<evidence type="ECO:0000313" key="2">
    <source>
        <dbReference type="EMBL" id="KAK0617361.1"/>
    </source>
</evidence>
<dbReference type="AlphaFoldDB" id="A0AA40BXG3"/>